<feature type="transmembrane region" description="Helical" evidence="6">
    <location>
        <begin position="35"/>
        <end position="60"/>
    </location>
</feature>
<name>A0A8J8AYJ4_9GAMM</name>
<organism evidence="8">
    <name type="scientific">Coralloluteibacterium stylophorae</name>
    <dbReference type="NCBI Taxonomy" id="1776034"/>
    <lineage>
        <taxon>Bacteria</taxon>
        <taxon>Pseudomonadati</taxon>
        <taxon>Pseudomonadota</taxon>
        <taxon>Gammaproteobacteria</taxon>
        <taxon>Lysobacterales</taxon>
        <taxon>Lysobacteraceae</taxon>
        <taxon>Coralloluteibacterium</taxon>
    </lineage>
</organism>
<dbReference type="InterPro" id="IPR007168">
    <property type="entry name" value="Phageshock_PspC_N"/>
</dbReference>
<dbReference type="AlphaFoldDB" id="A0A8J8AYJ4"/>
<keyword evidence="3 6" id="KW-0812">Transmembrane</keyword>
<accession>A0A8J8AYJ4</accession>
<evidence type="ECO:0000256" key="3">
    <source>
        <dbReference type="ARBA" id="ARBA00022692"/>
    </source>
</evidence>
<comment type="subcellular location">
    <subcellularLocation>
        <location evidence="1">Cell membrane</location>
        <topology evidence="1">Single-pass membrane protein</topology>
    </subcellularLocation>
</comment>
<protein>
    <submittedName>
        <fullName evidence="8">PspC domain-containing protein</fullName>
    </submittedName>
</protein>
<dbReference type="EMBL" id="JAGQFT020000006">
    <property type="protein sequence ID" value="MBS7457568.1"/>
    <property type="molecule type" value="Genomic_DNA"/>
</dbReference>
<dbReference type="PANTHER" id="PTHR33885">
    <property type="entry name" value="PHAGE SHOCK PROTEIN C"/>
    <property type="match status" value="1"/>
</dbReference>
<evidence type="ECO:0000256" key="6">
    <source>
        <dbReference type="SAM" id="Phobius"/>
    </source>
</evidence>
<keyword evidence="10" id="KW-1185">Reference proteome</keyword>
<evidence type="ECO:0000313" key="10">
    <source>
        <dbReference type="Proteomes" id="UP000675747"/>
    </source>
</evidence>
<evidence type="ECO:0000256" key="2">
    <source>
        <dbReference type="ARBA" id="ARBA00022475"/>
    </source>
</evidence>
<evidence type="ECO:0000313" key="8">
    <source>
        <dbReference type="EMBL" id="MBR0563165.1"/>
    </source>
</evidence>
<dbReference type="PANTHER" id="PTHR33885:SF3">
    <property type="entry name" value="PHAGE SHOCK PROTEIN C"/>
    <property type="match status" value="1"/>
</dbReference>
<keyword evidence="5 6" id="KW-0472">Membrane</keyword>
<proteinExistence type="predicted"/>
<keyword evidence="4 6" id="KW-1133">Transmembrane helix</keyword>
<dbReference type="Proteomes" id="UP000675747">
    <property type="component" value="Unassembled WGS sequence"/>
</dbReference>
<dbReference type="EMBL" id="JAGQFT010000105">
    <property type="protein sequence ID" value="MBR0563165.1"/>
    <property type="molecule type" value="Genomic_DNA"/>
</dbReference>
<sequence length="66" mass="7199">MASTTIHRARNDRWIAGVLGGIAHRFGFSSTALRMIFVLVSILSAAFPGILVYLILWMVLPDEPGA</sequence>
<evidence type="ECO:0000313" key="9">
    <source>
        <dbReference type="EMBL" id="MBS7457568.1"/>
    </source>
</evidence>
<evidence type="ECO:0000259" key="7">
    <source>
        <dbReference type="Pfam" id="PF04024"/>
    </source>
</evidence>
<evidence type="ECO:0000256" key="4">
    <source>
        <dbReference type="ARBA" id="ARBA00022989"/>
    </source>
</evidence>
<dbReference type="InterPro" id="IPR052027">
    <property type="entry name" value="PspC"/>
</dbReference>
<dbReference type="GO" id="GO:0005886">
    <property type="term" value="C:plasma membrane"/>
    <property type="evidence" value="ECO:0007669"/>
    <property type="project" value="UniProtKB-SubCell"/>
</dbReference>
<gene>
    <name evidence="9" type="ORF">KB893_010520</name>
    <name evidence="8" type="ORF">KB893_11675</name>
</gene>
<evidence type="ECO:0000256" key="5">
    <source>
        <dbReference type="ARBA" id="ARBA00023136"/>
    </source>
</evidence>
<comment type="caution">
    <text evidence="8">The sequence shown here is derived from an EMBL/GenBank/DDBJ whole genome shotgun (WGS) entry which is preliminary data.</text>
</comment>
<reference evidence="9 10" key="1">
    <citation type="journal article" date="2021" name="Microbiol. Resour. Announc.">
        <title>Draft Genome Sequence of Coralloluteibacterium stylophorae LMG 29479T.</title>
        <authorList>
            <person name="Karlyshev A.V."/>
            <person name="Kudryashova E.B."/>
            <person name="Ariskina E.V."/>
            <person name="Conroy A.P."/>
            <person name="Abidueva E.Y."/>
        </authorList>
    </citation>
    <scope>NUCLEOTIDE SEQUENCE [LARGE SCALE GENOMIC DNA]</scope>
    <source>
        <strain evidence="9 10">LMG 29479</strain>
    </source>
</reference>
<dbReference type="Pfam" id="PF04024">
    <property type="entry name" value="PspC"/>
    <property type="match status" value="1"/>
</dbReference>
<feature type="domain" description="Phage shock protein PspC N-terminal" evidence="7">
    <location>
        <begin position="6"/>
        <end position="63"/>
    </location>
</feature>
<keyword evidence="2" id="KW-1003">Cell membrane</keyword>
<reference evidence="8" key="2">
    <citation type="submission" date="2021-04" db="EMBL/GenBank/DDBJ databases">
        <authorList>
            <person name="Karlyshev A.V."/>
        </authorList>
    </citation>
    <scope>NUCLEOTIDE SEQUENCE</scope>
    <source>
        <strain evidence="8">LMG 29479</strain>
    </source>
</reference>
<dbReference type="RefSeq" id="WP_211927083.1">
    <property type="nucleotide sequence ID" value="NZ_JAGQFT020000006.1"/>
</dbReference>
<evidence type="ECO:0000256" key="1">
    <source>
        <dbReference type="ARBA" id="ARBA00004162"/>
    </source>
</evidence>